<keyword evidence="2" id="KW-0479">Metal-binding</keyword>
<dbReference type="AlphaFoldDB" id="A0A1E7EJQ7"/>
<dbReference type="InterPro" id="IPR011706">
    <property type="entry name" value="Cu-oxidase_C"/>
</dbReference>
<dbReference type="OrthoDB" id="47274at2759"/>
<evidence type="ECO:0000256" key="1">
    <source>
        <dbReference type="ARBA" id="ARBA00010609"/>
    </source>
</evidence>
<keyword evidence="4" id="KW-0186">Copper</keyword>
<dbReference type="PANTHER" id="PTHR11709:SF394">
    <property type="entry name" value="FI03373P-RELATED"/>
    <property type="match status" value="1"/>
</dbReference>
<dbReference type="InterPro" id="IPR001117">
    <property type="entry name" value="Cu-oxidase_2nd"/>
</dbReference>
<reference evidence="8 9" key="1">
    <citation type="submission" date="2016-09" db="EMBL/GenBank/DDBJ databases">
        <title>Extensive genetic diversity and differential bi-allelic expression allows diatom success in the polar Southern Ocean.</title>
        <authorList>
            <consortium name="DOE Joint Genome Institute"/>
            <person name="Mock T."/>
            <person name="Otillar R.P."/>
            <person name="Strauss J."/>
            <person name="Dupont C."/>
            <person name="Frickenhaus S."/>
            <person name="Maumus F."/>
            <person name="Mcmullan M."/>
            <person name="Sanges R."/>
            <person name="Schmutz J."/>
            <person name="Toseland A."/>
            <person name="Valas R."/>
            <person name="Veluchamy A."/>
            <person name="Ward B.J."/>
            <person name="Allen A."/>
            <person name="Barry K."/>
            <person name="Falciatore A."/>
            <person name="Ferrante M."/>
            <person name="Fortunato A.E."/>
            <person name="Gloeckner G."/>
            <person name="Gruber A."/>
            <person name="Hipkin R."/>
            <person name="Janech M."/>
            <person name="Kroth P."/>
            <person name="Leese F."/>
            <person name="Lindquist E."/>
            <person name="Lyon B.R."/>
            <person name="Martin J."/>
            <person name="Mayer C."/>
            <person name="Parker M."/>
            <person name="Quesneville H."/>
            <person name="Raymond J."/>
            <person name="Uhlig C."/>
            <person name="Valentin K.U."/>
            <person name="Worden A.Z."/>
            <person name="Armbrust E.V."/>
            <person name="Bowler C."/>
            <person name="Green B."/>
            <person name="Moulton V."/>
            <person name="Van Oosterhout C."/>
            <person name="Grigoriev I."/>
        </authorList>
    </citation>
    <scope>NUCLEOTIDE SEQUENCE [LARGE SCALE GENOMIC DNA]</scope>
    <source>
        <strain evidence="8 9">CCMP1102</strain>
    </source>
</reference>
<dbReference type="Proteomes" id="UP000095751">
    <property type="component" value="Unassembled WGS sequence"/>
</dbReference>
<gene>
    <name evidence="8" type="ORF">FRACYDRAFT_137507</name>
</gene>
<keyword evidence="3" id="KW-0560">Oxidoreductase</keyword>
<proteinExistence type="inferred from homology"/>
<accession>A0A1E7EJQ7</accession>
<dbReference type="CDD" id="cd04205">
    <property type="entry name" value="CuRO_2_LCC_like"/>
    <property type="match status" value="1"/>
</dbReference>
<feature type="non-terminal residue" evidence="8">
    <location>
        <position position="1"/>
    </location>
</feature>
<organism evidence="8 9">
    <name type="scientific">Fragilariopsis cylindrus CCMP1102</name>
    <dbReference type="NCBI Taxonomy" id="635003"/>
    <lineage>
        <taxon>Eukaryota</taxon>
        <taxon>Sar</taxon>
        <taxon>Stramenopiles</taxon>
        <taxon>Ochrophyta</taxon>
        <taxon>Bacillariophyta</taxon>
        <taxon>Bacillariophyceae</taxon>
        <taxon>Bacillariophycidae</taxon>
        <taxon>Bacillariales</taxon>
        <taxon>Bacillariaceae</taxon>
        <taxon>Fragilariopsis</taxon>
    </lineage>
</organism>
<dbReference type="Pfam" id="PF07732">
    <property type="entry name" value="Cu-oxidase_3"/>
    <property type="match status" value="1"/>
</dbReference>
<dbReference type="GO" id="GO:0005507">
    <property type="term" value="F:copper ion binding"/>
    <property type="evidence" value="ECO:0007669"/>
    <property type="project" value="InterPro"/>
</dbReference>
<dbReference type="InterPro" id="IPR033138">
    <property type="entry name" value="Cu_oxidase_CS"/>
</dbReference>
<feature type="non-terminal residue" evidence="8">
    <location>
        <position position="520"/>
    </location>
</feature>
<protein>
    <submittedName>
        <fullName evidence="8">L-ascorbate:oxygen oxidoreductase</fullName>
    </submittedName>
</protein>
<dbReference type="InterPro" id="IPR002355">
    <property type="entry name" value="Cu_oxidase_Cu_BS"/>
</dbReference>
<dbReference type="SUPFAM" id="SSF49503">
    <property type="entry name" value="Cupredoxins"/>
    <property type="match status" value="3"/>
</dbReference>
<dbReference type="KEGG" id="fcy:FRACYDRAFT_137507"/>
<evidence type="ECO:0000256" key="4">
    <source>
        <dbReference type="ARBA" id="ARBA00023008"/>
    </source>
</evidence>
<dbReference type="EMBL" id="KV784426">
    <property type="protein sequence ID" value="OEU06134.1"/>
    <property type="molecule type" value="Genomic_DNA"/>
</dbReference>
<dbReference type="PROSITE" id="PS00080">
    <property type="entry name" value="MULTICOPPER_OXIDASE2"/>
    <property type="match status" value="1"/>
</dbReference>
<comment type="similarity">
    <text evidence="1">Belongs to the multicopper oxidase family.</text>
</comment>
<dbReference type="Pfam" id="PF07731">
    <property type="entry name" value="Cu-oxidase_2"/>
    <property type="match status" value="1"/>
</dbReference>
<dbReference type="InterPro" id="IPR011707">
    <property type="entry name" value="Cu-oxidase-like_N"/>
</dbReference>
<evidence type="ECO:0000313" key="9">
    <source>
        <dbReference type="Proteomes" id="UP000095751"/>
    </source>
</evidence>
<dbReference type="GO" id="GO:0016491">
    <property type="term" value="F:oxidoreductase activity"/>
    <property type="evidence" value="ECO:0007669"/>
    <property type="project" value="UniProtKB-KW"/>
</dbReference>
<evidence type="ECO:0000256" key="3">
    <source>
        <dbReference type="ARBA" id="ARBA00023002"/>
    </source>
</evidence>
<dbReference type="Pfam" id="PF00394">
    <property type="entry name" value="Cu-oxidase"/>
    <property type="match status" value="1"/>
</dbReference>
<dbReference type="InterPro" id="IPR045087">
    <property type="entry name" value="Cu-oxidase_fam"/>
</dbReference>
<keyword evidence="9" id="KW-1185">Reference proteome</keyword>
<feature type="domain" description="Plastocyanin-like" evidence="7">
    <location>
        <begin position="1"/>
        <end position="94"/>
    </location>
</feature>
<evidence type="ECO:0000313" key="8">
    <source>
        <dbReference type="EMBL" id="OEU06134.1"/>
    </source>
</evidence>
<evidence type="ECO:0000259" key="6">
    <source>
        <dbReference type="Pfam" id="PF07731"/>
    </source>
</evidence>
<name>A0A1E7EJQ7_9STRA</name>
<feature type="domain" description="Plastocyanin-like" evidence="6">
    <location>
        <begin position="393"/>
        <end position="508"/>
    </location>
</feature>
<sequence length="520" mass="57494">LPGPLIEAEEGDTIRITITNKNEIMATTVHWHGLHQRGTVWNDGTSQITQCSLSPFESQTYEFIAYPAGTHYWHSHQGMTATDGIAGPIVIHPKIPEPFYEELNLSVDDVEEQMLFLMDYFDDTSLQREAGLASESLNWIGNPASLLLNGKGLSKYCTNFTGQQPFSKYSCSDTLQWTPSILVEQGKTYRFRVVNGGGLVMQNLAINQHNMTIVEVDGTNVVPYTVQNLTIAPGQRYSVIVYADQGENDDDGEENFWMQSLVAGRPLSNMPEGNWVLNNITTTTRTTHESERTALSANESDVTRYHLTLTQGWSTTKSGPYGDRVSCAGGGTCQVVWTLNNISFVYPDSGNPLIYTAVEESQRLGWPLPGPLSVAGDSVPSDDDDTTPPGYYIQQQATSVIRLNEGDVAEFVIENSVGIGGTSEFHPWHFHGHSFWVVGRGIGPYNETQDVPNYNLVNPVLRDTTVGLKNSWVAIRFIANNPGVWYLHCHIESHLTMGMGFVVIVSPNKIGSLTDSVQYC</sequence>
<evidence type="ECO:0000256" key="2">
    <source>
        <dbReference type="ARBA" id="ARBA00022723"/>
    </source>
</evidence>
<evidence type="ECO:0000259" key="7">
    <source>
        <dbReference type="Pfam" id="PF07732"/>
    </source>
</evidence>
<dbReference type="InterPro" id="IPR008972">
    <property type="entry name" value="Cupredoxin"/>
</dbReference>
<dbReference type="PANTHER" id="PTHR11709">
    <property type="entry name" value="MULTI-COPPER OXIDASE"/>
    <property type="match status" value="1"/>
</dbReference>
<evidence type="ECO:0000259" key="5">
    <source>
        <dbReference type="Pfam" id="PF00394"/>
    </source>
</evidence>
<dbReference type="InParanoid" id="A0A1E7EJQ7"/>
<feature type="domain" description="Plastocyanin-like" evidence="5">
    <location>
        <begin position="112"/>
        <end position="260"/>
    </location>
</feature>
<dbReference type="PROSITE" id="PS00079">
    <property type="entry name" value="MULTICOPPER_OXIDASE1"/>
    <property type="match status" value="1"/>
</dbReference>
<dbReference type="Gene3D" id="2.60.40.420">
    <property type="entry name" value="Cupredoxins - blue copper proteins"/>
    <property type="match status" value="3"/>
</dbReference>